<name>A0ABQ7VFJ3_SOLTU</name>
<evidence type="ECO:0000313" key="1">
    <source>
        <dbReference type="EMBL" id="KAH0761830.1"/>
    </source>
</evidence>
<keyword evidence="2" id="KW-1185">Reference proteome</keyword>
<organism evidence="1 2">
    <name type="scientific">Solanum tuberosum</name>
    <name type="common">Potato</name>
    <dbReference type="NCBI Taxonomy" id="4113"/>
    <lineage>
        <taxon>Eukaryota</taxon>
        <taxon>Viridiplantae</taxon>
        <taxon>Streptophyta</taxon>
        <taxon>Embryophyta</taxon>
        <taxon>Tracheophyta</taxon>
        <taxon>Spermatophyta</taxon>
        <taxon>Magnoliopsida</taxon>
        <taxon>eudicotyledons</taxon>
        <taxon>Gunneridae</taxon>
        <taxon>Pentapetalae</taxon>
        <taxon>asterids</taxon>
        <taxon>lamiids</taxon>
        <taxon>Solanales</taxon>
        <taxon>Solanaceae</taxon>
        <taxon>Solanoideae</taxon>
        <taxon>Solaneae</taxon>
        <taxon>Solanum</taxon>
    </lineage>
</organism>
<proteinExistence type="predicted"/>
<comment type="caution">
    <text evidence="1">The sequence shown here is derived from an EMBL/GenBank/DDBJ whole genome shotgun (WGS) entry which is preliminary data.</text>
</comment>
<reference evidence="1 2" key="1">
    <citation type="journal article" date="2021" name="bioRxiv">
        <title>Chromosome-scale and haplotype-resolved genome assembly of a tetraploid potato cultivar.</title>
        <authorList>
            <person name="Sun H."/>
            <person name="Jiao W.-B."/>
            <person name="Krause K."/>
            <person name="Campoy J.A."/>
            <person name="Goel M."/>
            <person name="Folz-Donahue K."/>
            <person name="Kukat C."/>
            <person name="Huettel B."/>
            <person name="Schneeberger K."/>
        </authorList>
    </citation>
    <scope>NUCLEOTIDE SEQUENCE [LARGE SCALE GENOMIC DNA]</scope>
    <source>
        <strain evidence="1">SolTubOtavaFocal</strain>
        <tissue evidence="1">Leaves</tissue>
    </source>
</reference>
<sequence length="574" mass="64743">MDLTLSLSSPIDNTELTMVLFQYSPEILYKPQILYIDETWVFHCAYPVAEIAFTQGESRVFNVAKISSEKEISHGEDETNLGIGARRKGEFDAFSKSHARDDDDNPISKLLPKRLRSRLKKMSGKPIAIPRDESPGKVQPSVSVPVRVTRFTQKLLDKGLELLVAKTHRTAKGNFSLPIDPIIVVSCLILRKLVKANEKWLSSNTKDRGLVDEESDEEEIGNRSGPSDCLGVYTTSKNGELTELEGNTERIEDSLDARTRKILNFAKKRVIRGRVITGFGGEEMRELLLILQVQGWTDLFLQGKTRKKMSREETRQFYINASGTLTSISSVVNGRAMWPPLDGLPSALAISRKFSNDPILEVHFRVDKGAMQPLHKLLFYVVHKIILPRREKRNEANYLDLTIMELLLSRHPINLPQLMLCHMHHICIEDQKLHGLGYGFWLGVLFESLGVPVQEWQEQITKDVIGDLNQAVVPALKRGANGPLQRLRSHLADKENEIEALRVSHTATIDEMHIFFKAKEAEQIAENEKLKSELLQTSAALETAHLTNSAHLKGIFEMLRTHHTSMAGPSSKQT</sequence>
<evidence type="ECO:0000313" key="2">
    <source>
        <dbReference type="Proteomes" id="UP000826656"/>
    </source>
</evidence>
<gene>
    <name evidence="1" type="ORF">KY290_017903</name>
</gene>
<dbReference type="EMBL" id="JAIVGD010000013">
    <property type="protein sequence ID" value="KAH0761830.1"/>
    <property type="molecule type" value="Genomic_DNA"/>
</dbReference>
<accession>A0ABQ7VFJ3</accession>
<protein>
    <submittedName>
        <fullName evidence="1">Uncharacterized protein</fullName>
    </submittedName>
</protein>
<dbReference type="Proteomes" id="UP000826656">
    <property type="component" value="Unassembled WGS sequence"/>
</dbReference>